<dbReference type="InterPro" id="IPR015943">
    <property type="entry name" value="WD40/YVTN_repeat-like_dom_sf"/>
</dbReference>
<dbReference type="EMBL" id="JAHLQT010041777">
    <property type="protein sequence ID" value="KAG7155411.1"/>
    <property type="molecule type" value="Genomic_DNA"/>
</dbReference>
<dbReference type="PROSITE" id="PS00678">
    <property type="entry name" value="WD_REPEATS_1"/>
    <property type="match status" value="2"/>
</dbReference>
<evidence type="ECO:0000256" key="1">
    <source>
        <dbReference type="ARBA" id="ARBA00022574"/>
    </source>
</evidence>
<dbReference type="CDD" id="cd00200">
    <property type="entry name" value="WD40"/>
    <property type="match status" value="1"/>
</dbReference>
<dbReference type="AlphaFoldDB" id="A0A8J5JF83"/>
<name>A0A8J5JF83_HOMAM</name>
<dbReference type="InterPro" id="IPR036047">
    <property type="entry name" value="F-box-like_dom_sf"/>
</dbReference>
<accession>A0A8J5JF83</accession>
<dbReference type="PROSITE" id="PS50294">
    <property type="entry name" value="WD_REPEATS_REGION"/>
    <property type="match status" value="4"/>
</dbReference>
<dbReference type="SUPFAM" id="SSF81383">
    <property type="entry name" value="F-box domain"/>
    <property type="match status" value="1"/>
</dbReference>
<dbReference type="InterPro" id="IPR036322">
    <property type="entry name" value="WD40_repeat_dom_sf"/>
</dbReference>
<protein>
    <submittedName>
        <fullName evidence="4">F-box/WD repeat-containing protein 7-like 2</fullName>
    </submittedName>
</protein>
<dbReference type="Pfam" id="PF00400">
    <property type="entry name" value="WD40"/>
    <property type="match status" value="6"/>
</dbReference>
<keyword evidence="5" id="KW-1185">Reference proteome</keyword>
<dbReference type="PANTHER" id="PTHR22847:SF745">
    <property type="entry name" value="F-BOX_WD REPEAT-CONTAINING PROTEIN 7"/>
    <property type="match status" value="1"/>
</dbReference>
<evidence type="ECO:0000313" key="4">
    <source>
        <dbReference type="EMBL" id="KAG7155411.1"/>
    </source>
</evidence>
<evidence type="ECO:0000256" key="2">
    <source>
        <dbReference type="ARBA" id="ARBA00022737"/>
    </source>
</evidence>
<sequence length="485" mass="54943">MKLLLMALIDRNLNKETAINRNHAGAMGCWDELPRKSYSLPHRYKTHLVGGWRGLGRDCSNSPSIPPISPSEFKHQFTLMRQWFNSFTDEQKNRVLAELLEHIGPSQLHLLSVAIGGRLHHGCPPNCHNPIGWLPPGLALTIFSYLDPVTWYSLASRDCLWRNLSLHHEWQLSLSSHNKQLARCLHRDGSVDWKQVFVERYRLHRNWLGAHCHVRTFEGHTEGVSCVQFDDHRIVSGSHDNTIKVWNMRTFRWSVQTLVGHSGMVRCLHLADNRLVWDVEETSQWSSINCKVTMIGHSSTVRCLQVDGERVVSGSYDHLLKVWALASGECLRTLAGHQAPVLTVAFDDNKIISGLAARFWSVPEDTLGHEDAVTTLTYDNTTIISGSLDCTIRLWCLSSGQCLGVLDWMSSEGHTGVIRCLAADSRRIVSASDDKTIKVWDRESRRRLVTLRNHTDGVTCLAFNDHVIVSGSYDKTVKLWDFSVC</sequence>
<comment type="caution">
    <text evidence="4">The sequence shown here is derived from an EMBL/GenBank/DDBJ whole genome shotgun (WGS) entry which is preliminary data.</text>
</comment>
<organism evidence="4 5">
    <name type="scientific">Homarus americanus</name>
    <name type="common">American lobster</name>
    <dbReference type="NCBI Taxonomy" id="6706"/>
    <lineage>
        <taxon>Eukaryota</taxon>
        <taxon>Metazoa</taxon>
        <taxon>Ecdysozoa</taxon>
        <taxon>Arthropoda</taxon>
        <taxon>Crustacea</taxon>
        <taxon>Multicrustacea</taxon>
        <taxon>Malacostraca</taxon>
        <taxon>Eumalacostraca</taxon>
        <taxon>Eucarida</taxon>
        <taxon>Decapoda</taxon>
        <taxon>Pleocyemata</taxon>
        <taxon>Astacidea</taxon>
        <taxon>Nephropoidea</taxon>
        <taxon>Nephropidae</taxon>
        <taxon>Homarus</taxon>
    </lineage>
</organism>
<proteinExistence type="predicted"/>
<keyword evidence="2" id="KW-0677">Repeat</keyword>
<reference evidence="4" key="1">
    <citation type="journal article" date="2021" name="Sci. Adv.">
        <title>The American lobster genome reveals insights on longevity, neural, and immune adaptations.</title>
        <authorList>
            <person name="Polinski J.M."/>
            <person name="Zimin A.V."/>
            <person name="Clark K.F."/>
            <person name="Kohn A.B."/>
            <person name="Sadowski N."/>
            <person name="Timp W."/>
            <person name="Ptitsyn A."/>
            <person name="Khanna P."/>
            <person name="Romanova D.Y."/>
            <person name="Williams P."/>
            <person name="Greenwood S.J."/>
            <person name="Moroz L.L."/>
            <person name="Walt D.R."/>
            <person name="Bodnar A.G."/>
        </authorList>
    </citation>
    <scope>NUCLEOTIDE SEQUENCE</scope>
    <source>
        <strain evidence="4">GMGI-L3</strain>
    </source>
</reference>
<dbReference type="Gene3D" id="2.130.10.10">
    <property type="entry name" value="YVTN repeat-like/Quinoprotein amine dehydrogenase"/>
    <property type="match status" value="3"/>
</dbReference>
<dbReference type="PRINTS" id="PR00320">
    <property type="entry name" value="GPROTEINBRPT"/>
</dbReference>
<dbReference type="Proteomes" id="UP000747542">
    <property type="component" value="Unassembled WGS sequence"/>
</dbReference>
<dbReference type="InterPro" id="IPR020472">
    <property type="entry name" value="WD40_PAC1"/>
</dbReference>
<feature type="repeat" description="WD" evidence="3">
    <location>
        <begin position="217"/>
        <end position="250"/>
    </location>
</feature>
<keyword evidence="1 3" id="KW-0853">WD repeat</keyword>
<feature type="repeat" description="WD" evidence="3">
    <location>
        <begin position="411"/>
        <end position="450"/>
    </location>
</feature>
<dbReference type="PANTHER" id="PTHR22847">
    <property type="entry name" value="WD40 REPEAT PROTEIN"/>
    <property type="match status" value="1"/>
</dbReference>
<dbReference type="InterPro" id="IPR019775">
    <property type="entry name" value="WD40_repeat_CS"/>
</dbReference>
<dbReference type="SUPFAM" id="SSF50978">
    <property type="entry name" value="WD40 repeat-like"/>
    <property type="match status" value="1"/>
</dbReference>
<dbReference type="FunFam" id="2.130.10.10:FF:001203">
    <property type="entry name" value="F-box/WD repeat-containing protein 1A"/>
    <property type="match status" value="1"/>
</dbReference>
<feature type="repeat" description="WD" evidence="3">
    <location>
        <begin position="294"/>
        <end position="333"/>
    </location>
</feature>
<dbReference type="Gene3D" id="1.20.1280.50">
    <property type="match status" value="1"/>
</dbReference>
<dbReference type="InterPro" id="IPR001680">
    <property type="entry name" value="WD40_rpt"/>
</dbReference>
<feature type="repeat" description="WD" evidence="3">
    <location>
        <begin position="366"/>
        <end position="405"/>
    </location>
</feature>
<evidence type="ECO:0000256" key="3">
    <source>
        <dbReference type="PROSITE-ProRule" id="PRU00221"/>
    </source>
</evidence>
<dbReference type="PROSITE" id="PS50082">
    <property type="entry name" value="WD_REPEATS_2"/>
    <property type="match status" value="5"/>
</dbReference>
<gene>
    <name evidence="4" type="primary">Fbw7-L2</name>
    <name evidence="4" type="ORF">Hamer_G023697</name>
</gene>
<evidence type="ECO:0000313" key="5">
    <source>
        <dbReference type="Proteomes" id="UP000747542"/>
    </source>
</evidence>
<feature type="repeat" description="WD" evidence="3">
    <location>
        <begin position="451"/>
        <end position="485"/>
    </location>
</feature>
<dbReference type="SMART" id="SM00320">
    <property type="entry name" value="WD40"/>
    <property type="match status" value="5"/>
</dbReference>